<evidence type="ECO:0000313" key="1">
    <source>
        <dbReference type="EMBL" id="JAP82143.1"/>
    </source>
</evidence>
<dbReference type="EMBL" id="GEDV01006414">
    <property type="protein sequence ID" value="JAP82143.1"/>
    <property type="molecule type" value="Transcribed_RNA"/>
</dbReference>
<reference evidence="1" key="1">
    <citation type="journal article" date="2016" name="Ticks Tick Borne Dis.">
        <title>De novo assembly and annotation of the salivary gland transcriptome of Rhipicephalus appendiculatus male and female ticks during blood feeding.</title>
        <authorList>
            <person name="de Castro M.H."/>
            <person name="de Klerk D."/>
            <person name="Pienaar R."/>
            <person name="Latif A.A."/>
            <person name="Rees D.J."/>
            <person name="Mans B.J."/>
        </authorList>
    </citation>
    <scope>NUCLEOTIDE SEQUENCE</scope>
    <source>
        <tissue evidence="1">Salivary glands</tissue>
    </source>
</reference>
<sequence length="230" mass="26817">MRMSYAHGIYLLVFSSMVNRGGSFVLNFTKIAYEYIEEQNKTEKGKINSWGFTKEYAFWKENGSAEIPPVTAKVAWMIYGDCHPHTRREIPKMNCSGHFSWAFHEGIVCPFHLQYNTTLPIWQRGPEPKNFTLELDRYTGEAVVFTWGHSHDAKLFQAKCHFVAKISFTGYLVYNLTDPGERNSTWVTVNITKFANNSEELEVKRGKLTFYEWGVYFERMWCASDQNKVK</sequence>
<dbReference type="AlphaFoldDB" id="A0A131YSB6"/>
<name>A0A131YSB6_RHIAP</name>
<accession>A0A131YSB6</accession>
<organism evidence="1">
    <name type="scientific">Rhipicephalus appendiculatus</name>
    <name type="common">Brown ear tick</name>
    <dbReference type="NCBI Taxonomy" id="34631"/>
    <lineage>
        <taxon>Eukaryota</taxon>
        <taxon>Metazoa</taxon>
        <taxon>Ecdysozoa</taxon>
        <taxon>Arthropoda</taxon>
        <taxon>Chelicerata</taxon>
        <taxon>Arachnida</taxon>
        <taxon>Acari</taxon>
        <taxon>Parasitiformes</taxon>
        <taxon>Ixodida</taxon>
        <taxon>Ixodoidea</taxon>
        <taxon>Ixodidae</taxon>
        <taxon>Rhipicephalinae</taxon>
        <taxon>Rhipicephalus</taxon>
        <taxon>Rhipicephalus</taxon>
    </lineage>
</organism>
<proteinExistence type="predicted"/>
<protein>
    <submittedName>
        <fullName evidence="1">DA-P36 family member</fullName>
    </submittedName>
</protein>